<dbReference type="CDD" id="cd00093">
    <property type="entry name" value="HTH_XRE"/>
    <property type="match status" value="1"/>
</dbReference>
<dbReference type="PANTHER" id="PTHR46797">
    <property type="entry name" value="HTH-TYPE TRANSCRIPTIONAL REGULATOR"/>
    <property type="match status" value="1"/>
</dbReference>
<comment type="caution">
    <text evidence="3">The sequence shown here is derived from an EMBL/GenBank/DDBJ whole genome shotgun (WGS) entry which is preliminary data.</text>
</comment>
<evidence type="ECO:0000313" key="3">
    <source>
        <dbReference type="EMBL" id="RIH78835.1"/>
    </source>
</evidence>
<accession>A0ABX9MRN7</accession>
<name>A0ABX9MRN7_9DEIN</name>
<keyword evidence="4" id="KW-1185">Reference proteome</keyword>
<evidence type="ECO:0000313" key="4">
    <source>
        <dbReference type="Proteomes" id="UP000265443"/>
    </source>
</evidence>
<dbReference type="EMBL" id="QWKY01000019">
    <property type="protein sequence ID" value="RIH78835.1"/>
    <property type="molecule type" value="Genomic_DNA"/>
</dbReference>
<dbReference type="PANTHER" id="PTHR46797:SF1">
    <property type="entry name" value="METHYLPHOSPHONATE SYNTHASE"/>
    <property type="match status" value="1"/>
</dbReference>
<dbReference type="InterPro" id="IPR050807">
    <property type="entry name" value="TransReg_Diox_bact_type"/>
</dbReference>
<dbReference type="SMART" id="SM00530">
    <property type="entry name" value="HTH_XRE"/>
    <property type="match status" value="1"/>
</dbReference>
<feature type="domain" description="HTH cro/C1-type" evidence="2">
    <location>
        <begin position="43"/>
        <end position="97"/>
    </location>
</feature>
<dbReference type="InterPro" id="IPR001387">
    <property type="entry name" value="Cro/C1-type_HTH"/>
</dbReference>
<keyword evidence="1" id="KW-0238">DNA-binding</keyword>
<dbReference type="Proteomes" id="UP000265443">
    <property type="component" value="Unassembled WGS sequence"/>
</dbReference>
<dbReference type="SUPFAM" id="SSF47413">
    <property type="entry name" value="lambda repressor-like DNA-binding domains"/>
    <property type="match status" value="1"/>
</dbReference>
<evidence type="ECO:0000256" key="1">
    <source>
        <dbReference type="ARBA" id="ARBA00023125"/>
    </source>
</evidence>
<dbReference type="PROSITE" id="PS50943">
    <property type="entry name" value="HTH_CROC1"/>
    <property type="match status" value="1"/>
</dbReference>
<organism evidence="3 4">
    <name type="scientific">Meiothermus hypogaeus</name>
    <dbReference type="NCBI Taxonomy" id="884155"/>
    <lineage>
        <taxon>Bacteria</taxon>
        <taxon>Thermotogati</taxon>
        <taxon>Deinococcota</taxon>
        <taxon>Deinococci</taxon>
        <taxon>Thermales</taxon>
        <taxon>Thermaceae</taxon>
        <taxon>Meiothermus</taxon>
    </lineage>
</organism>
<evidence type="ECO:0000259" key="2">
    <source>
        <dbReference type="PROSITE" id="PS50943"/>
    </source>
</evidence>
<dbReference type="Pfam" id="PF01381">
    <property type="entry name" value="HTH_3"/>
    <property type="match status" value="1"/>
</dbReference>
<gene>
    <name evidence="3" type="primary">ddrOC</name>
    <name evidence="3" type="ORF">Mhypo_01377</name>
</gene>
<proteinExistence type="predicted"/>
<reference evidence="3 4" key="1">
    <citation type="submission" date="2018-08" db="EMBL/GenBank/DDBJ databases">
        <title>Meiothermus hypogaeus DSM 23238 genome sequencing project.</title>
        <authorList>
            <person name="Da Costa M.S."/>
            <person name="Albuquerque L."/>
            <person name="Raposo P."/>
            <person name="Froufe H.J.C."/>
            <person name="Barroso C.S."/>
            <person name="Egas C."/>
        </authorList>
    </citation>
    <scope>NUCLEOTIDE SEQUENCE [LARGE SCALE GENOMIC DNA]</scope>
    <source>
        <strain evidence="3 4">DSM 23238</strain>
    </source>
</reference>
<dbReference type="Gene3D" id="1.10.260.40">
    <property type="entry name" value="lambda repressor-like DNA-binding domains"/>
    <property type="match status" value="1"/>
</dbReference>
<protein>
    <submittedName>
        <fullName evidence="3">HTH-type transcriptional regulator DdrOC</fullName>
    </submittedName>
</protein>
<sequence>MPASHYDISIIYLHNAIPTQGHYVLTVESFYANVRTMTLAERLRELRTQQGWRLKDLSEKSGLSVPYLSDLERGRTNPSLDTLQTLAGSYNVTVNDLLAPVDFYGERTEASLPRGLAELIADPTLGAEITPEWQRTLARIELRGKRPESKRDWYEIFLHLKRVLEG</sequence>
<dbReference type="InterPro" id="IPR010982">
    <property type="entry name" value="Lambda_DNA-bd_dom_sf"/>
</dbReference>